<accession>A0ABP0V9V7</accession>
<dbReference type="InterPro" id="IPR026325">
    <property type="entry name" value="DUF932"/>
</dbReference>
<organism evidence="1 2">
    <name type="scientific">Sphagnum jensenii</name>
    <dbReference type="NCBI Taxonomy" id="128206"/>
    <lineage>
        <taxon>Eukaryota</taxon>
        <taxon>Viridiplantae</taxon>
        <taxon>Streptophyta</taxon>
        <taxon>Embryophyta</taxon>
        <taxon>Bryophyta</taxon>
        <taxon>Sphagnophytina</taxon>
        <taxon>Sphagnopsida</taxon>
        <taxon>Sphagnales</taxon>
        <taxon>Sphagnaceae</taxon>
        <taxon>Sphagnum</taxon>
    </lineage>
</organism>
<evidence type="ECO:0008006" key="3">
    <source>
        <dbReference type="Google" id="ProtNLM"/>
    </source>
</evidence>
<reference evidence="1" key="1">
    <citation type="submission" date="2024-02" db="EMBL/GenBank/DDBJ databases">
        <authorList>
            <consortium name="ELIXIR-Norway"/>
            <consortium name="Elixir Norway"/>
        </authorList>
    </citation>
    <scope>NUCLEOTIDE SEQUENCE</scope>
</reference>
<dbReference type="Proteomes" id="UP001497444">
    <property type="component" value="Unassembled WGS sequence"/>
</dbReference>
<evidence type="ECO:0000313" key="1">
    <source>
        <dbReference type="EMBL" id="CAK9249690.1"/>
    </source>
</evidence>
<comment type="caution">
    <text evidence="1">The sequence shown here is derived from an EMBL/GenBank/DDBJ whole genome shotgun (WGS) entry which is preliminary data.</text>
</comment>
<sequence>MSMSKVIQLTGSYLQGEKHANVSNRFNVVKPADIGQAMTDHGLSIVSLSTGRAKHEDKIDFQRTLSRYRGPELTQGTYLDVIYDSKHMGRGVDRILLGIYRMVCTNGLFVGKNFFTHEIRHSGNTYDSLNLGIQAALGMQSKLAKTIEKMQSVILTDAQRETFALEAVKLLTPENALQVRHRLLTPKRAIDQSNDLWTVYNVIQENAMQGRNIGYTLQGVDSFGVPQVRAMNARAIKPNTGKDADFNSKLFDIAEKIAA</sequence>
<keyword evidence="2" id="KW-1185">Reference proteome</keyword>
<protein>
    <recommendedName>
        <fullName evidence="3">DUF945 domain-containing protein</fullName>
    </recommendedName>
</protein>
<dbReference type="EMBL" id="CAXAQS010000024">
    <property type="protein sequence ID" value="CAK9249690.1"/>
    <property type="molecule type" value="Genomic_DNA"/>
</dbReference>
<dbReference type="Pfam" id="PF06067">
    <property type="entry name" value="DUF932"/>
    <property type="match status" value="1"/>
</dbReference>
<name>A0ABP0V9V7_9BRYO</name>
<gene>
    <name evidence="1" type="ORF">CSSPJE1EN1_LOCUS25068</name>
</gene>
<proteinExistence type="predicted"/>
<evidence type="ECO:0000313" key="2">
    <source>
        <dbReference type="Proteomes" id="UP001497444"/>
    </source>
</evidence>